<dbReference type="InterPro" id="IPR006440">
    <property type="entry name" value="Doc"/>
</dbReference>
<dbReference type="PANTHER" id="PTHR39426:SF1">
    <property type="entry name" value="HOMOLOGY TO DEATH-ON-CURING PROTEIN OF PHAGE P1"/>
    <property type="match status" value="1"/>
</dbReference>
<dbReference type="InterPro" id="IPR036597">
    <property type="entry name" value="Fido-like_dom_sf"/>
</dbReference>
<proteinExistence type="predicted"/>
<dbReference type="KEGG" id="mik:FOE78_07125"/>
<dbReference type="SUPFAM" id="SSF140931">
    <property type="entry name" value="Fic-like"/>
    <property type="match status" value="1"/>
</dbReference>
<protein>
    <recommendedName>
        <fullName evidence="1">Fido domain-containing protein</fullName>
    </recommendedName>
</protein>
<dbReference type="Gene3D" id="1.20.120.1870">
    <property type="entry name" value="Fic/DOC protein, Fido domain"/>
    <property type="match status" value="1"/>
</dbReference>
<reference evidence="2 3" key="1">
    <citation type="submission" date="2019-07" db="EMBL/GenBank/DDBJ databases">
        <title>Microlunatus dokdonensis sp. nov. isolated from the rhizospheric soil of the wild plant Elymus tsukushiensis.</title>
        <authorList>
            <person name="Ghim S.-Y."/>
            <person name="Hwang Y.-J."/>
            <person name="Son J.-S."/>
            <person name="Shin J.-H."/>
        </authorList>
    </citation>
    <scope>NUCLEOTIDE SEQUENCE [LARGE SCALE GENOMIC DNA]</scope>
    <source>
        <strain evidence="2 3">KUDC0627</strain>
    </source>
</reference>
<organism evidence="2 3">
    <name type="scientific">Microlunatus elymi</name>
    <dbReference type="NCBI Taxonomy" id="2596828"/>
    <lineage>
        <taxon>Bacteria</taxon>
        <taxon>Bacillati</taxon>
        <taxon>Actinomycetota</taxon>
        <taxon>Actinomycetes</taxon>
        <taxon>Propionibacteriales</taxon>
        <taxon>Propionibacteriaceae</taxon>
        <taxon>Microlunatus</taxon>
    </lineage>
</organism>
<dbReference type="EMBL" id="CP041692">
    <property type="protein sequence ID" value="QDP98644.1"/>
    <property type="molecule type" value="Genomic_DNA"/>
</dbReference>
<dbReference type="OrthoDB" id="9802752at2"/>
<name>A0A516Q5E5_9ACTN</name>
<dbReference type="PROSITE" id="PS51459">
    <property type="entry name" value="FIDO"/>
    <property type="match status" value="1"/>
</dbReference>
<dbReference type="InterPro" id="IPR003812">
    <property type="entry name" value="Fido"/>
</dbReference>
<keyword evidence="3" id="KW-1185">Reference proteome</keyword>
<feature type="domain" description="Fido" evidence="1">
    <location>
        <begin position="1"/>
        <end position="99"/>
    </location>
</feature>
<gene>
    <name evidence="2" type="ORF">FOE78_07125</name>
</gene>
<dbReference type="Proteomes" id="UP000319263">
    <property type="component" value="Chromosome"/>
</dbReference>
<dbReference type="Pfam" id="PF02661">
    <property type="entry name" value="Fic"/>
    <property type="match status" value="1"/>
</dbReference>
<evidence type="ECO:0000313" key="3">
    <source>
        <dbReference type="Proteomes" id="UP000319263"/>
    </source>
</evidence>
<evidence type="ECO:0000313" key="2">
    <source>
        <dbReference type="EMBL" id="QDP98644.1"/>
    </source>
</evidence>
<accession>A0A516Q5E5</accession>
<evidence type="ECO:0000259" key="1">
    <source>
        <dbReference type="PROSITE" id="PS51459"/>
    </source>
</evidence>
<dbReference type="PANTHER" id="PTHR39426">
    <property type="entry name" value="HOMOLOGY TO DEATH-ON-CURING PROTEIN OF PHAGE P1"/>
    <property type="match status" value="1"/>
</dbReference>
<dbReference type="GO" id="GO:0016301">
    <property type="term" value="F:kinase activity"/>
    <property type="evidence" value="ECO:0007669"/>
    <property type="project" value="InterPro"/>
</dbReference>
<dbReference type="InterPro" id="IPR053737">
    <property type="entry name" value="Type_II_TA_Toxin"/>
</dbReference>
<sequence>MTLRDPGLLAGALARPATWAFGTEVYPGLHTKAAALCDAINHSHPLIDGNKRLSWVLTVLFYRRNGHDLATTPDDGEKFVLSVAAGHRELADIASWLEKHSHELPA</sequence>
<dbReference type="AlphaFoldDB" id="A0A516Q5E5"/>